<feature type="transmembrane region" description="Helical" evidence="9">
    <location>
        <begin position="61"/>
        <end position="79"/>
    </location>
</feature>
<reference evidence="11" key="2">
    <citation type="submission" date="2020-09" db="EMBL/GenBank/DDBJ databases">
        <authorList>
            <person name="Sun Q."/>
            <person name="Ohkuma M."/>
        </authorList>
    </citation>
    <scope>NUCLEOTIDE SEQUENCE</scope>
    <source>
        <strain evidence="11">JCM 4988</strain>
    </source>
</reference>
<dbReference type="EC" id="2.7.13.3" evidence="2"/>
<evidence type="ECO:0000256" key="7">
    <source>
        <dbReference type="ARBA" id="ARBA00022840"/>
    </source>
</evidence>
<evidence type="ECO:0000256" key="1">
    <source>
        <dbReference type="ARBA" id="ARBA00000085"/>
    </source>
</evidence>
<keyword evidence="5" id="KW-0547">Nucleotide-binding</keyword>
<evidence type="ECO:0000256" key="5">
    <source>
        <dbReference type="ARBA" id="ARBA00022741"/>
    </source>
</evidence>
<gene>
    <name evidence="11" type="ORF">GCM10010387_42790</name>
</gene>
<dbReference type="GO" id="GO:0000155">
    <property type="term" value="F:phosphorelay sensor kinase activity"/>
    <property type="evidence" value="ECO:0007669"/>
    <property type="project" value="InterPro"/>
</dbReference>
<feature type="transmembrane region" description="Helical" evidence="9">
    <location>
        <begin position="165"/>
        <end position="189"/>
    </location>
</feature>
<protein>
    <recommendedName>
        <fullName evidence="2">histidine kinase</fullName>
        <ecNumber evidence="2">2.7.13.3</ecNumber>
    </recommendedName>
</protein>
<keyword evidence="9" id="KW-0472">Membrane</keyword>
<sequence length="418" mass="42168">MRGRPYAVLGPLFGRRARRRWAHLILGGALMMPYWLVGGVLVSSATGGSRLLSGSLGPQLWAYAAGLPLAAVTGLFPPAGPLSAAASRALCSVPAESLAEGPARSWPGRLRVAVWFALHTGAGALVSGATLALPPFALGVAAAAFVPSTREWMGVSGAPGWQLGLLPLAGAAMLLALAGCAAAVGGALARLAPVLLGPTPADRLAVAERRAAELAERNRLARELHDSVGHALSAVTLQAGAARRVLETDPAFVLEALTAIEETTRRTVGELDSVLGLLREESPGTAAGPALDAVAGLISRSGVPVTLTADGELSAVPAPVSREAYRIVQEGLSNALRHAGASPVSLSIALRGGELEIVMENPLSGGAPVVRPGGGRGLRGVAERAALLGGESSAGPVGGVWRLRAGLPLGAPRGGDGR</sequence>
<dbReference type="GO" id="GO:0005524">
    <property type="term" value="F:ATP binding"/>
    <property type="evidence" value="ECO:0007669"/>
    <property type="project" value="UniProtKB-KW"/>
</dbReference>
<dbReference type="PANTHER" id="PTHR24421:SF10">
    <property type="entry name" value="NITRATE_NITRITE SENSOR PROTEIN NARQ"/>
    <property type="match status" value="1"/>
</dbReference>
<keyword evidence="9" id="KW-0812">Transmembrane</keyword>
<evidence type="ECO:0000256" key="3">
    <source>
        <dbReference type="ARBA" id="ARBA00022553"/>
    </source>
</evidence>
<name>A0A918UZ17_9ACTN</name>
<evidence type="ECO:0000256" key="9">
    <source>
        <dbReference type="SAM" id="Phobius"/>
    </source>
</evidence>
<proteinExistence type="predicted"/>
<dbReference type="Gene3D" id="1.20.5.1930">
    <property type="match status" value="1"/>
</dbReference>
<evidence type="ECO:0000256" key="2">
    <source>
        <dbReference type="ARBA" id="ARBA00012438"/>
    </source>
</evidence>
<dbReference type="Proteomes" id="UP000630936">
    <property type="component" value="Unassembled WGS sequence"/>
</dbReference>
<dbReference type="Pfam" id="PF07730">
    <property type="entry name" value="HisKA_3"/>
    <property type="match status" value="1"/>
</dbReference>
<organism evidence="11 12">
    <name type="scientific">Streptomyces inusitatus</name>
    <dbReference type="NCBI Taxonomy" id="68221"/>
    <lineage>
        <taxon>Bacteria</taxon>
        <taxon>Bacillati</taxon>
        <taxon>Actinomycetota</taxon>
        <taxon>Actinomycetes</taxon>
        <taxon>Kitasatosporales</taxon>
        <taxon>Streptomycetaceae</taxon>
        <taxon>Streptomyces</taxon>
    </lineage>
</organism>
<dbReference type="Gene3D" id="3.30.565.10">
    <property type="entry name" value="Histidine kinase-like ATPase, C-terminal domain"/>
    <property type="match status" value="1"/>
</dbReference>
<evidence type="ECO:0000313" key="11">
    <source>
        <dbReference type="EMBL" id="GGZ43897.1"/>
    </source>
</evidence>
<dbReference type="AlphaFoldDB" id="A0A918UZ17"/>
<keyword evidence="3" id="KW-0597">Phosphoprotein</keyword>
<evidence type="ECO:0000259" key="10">
    <source>
        <dbReference type="Pfam" id="PF07730"/>
    </source>
</evidence>
<dbReference type="PANTHER" id="PTHR24421">
    <property type="entry name" value="NITRATE/NITRITE SENSOR PROTEIN NARX-RELATED"/>
    <property type="match status" value="1"/>
</dbReference>
<dbReference type="GO" id="GO:0016020">
    <property type="term" value="C:membrane"/>
    <property type="evidence" value="ECO:0007669"/>
    <property type="project" value="InterPro"/>
</dbReference>
<feature type="transmembrane region" description="Helical" evidence="9">
    <location>
        <begin position="21"/>
        <end position="41"/>
    </location>
</feature>
<comment type="catalytic activity">
    <reaction evidence="1">
        <text>ATP + protein L-histidine = ADP + protein N-phospho-L-histidine.</text>
        <dbReference type="EC" id="2.7.13.3"/>
    </reaction>
</comment>
<keyword evidence="9" id="KW-1133">Transmembrane helix</keyword>
<feature type="domain" description="Signal transduction histidine kinase subgroup 3 dimerisation and phosphoacceptor" evidence="10">
    <location>
        <begin position="216"/>
        <end position="281"/>
    </location>
</feature>
<dbReference type="InterPro" id="IPR036890">
    <property type="entry name" value="HATPase_C_sf"/>
</dbReference>
<dbReference type="EMBL" id="BMWG01000014">
    <property type="protein sequence ID" value="GGZ43897.1"/>
    <property type="molecule type" value="Genomic_DNA"/>
</dbReference>
<evidence type="ECO:0000313" key="12">
    <source>
        <dbReference type="Proteomes" id="UP000630936"/>
    </source>
</evidence>
<keyword evidence="8" id="KW-0902">Two-component regulatory system</keyword>
<comment type="caution">
    <text evidence="11">The sequence shown here is derived from an EMBL/GenBank/DDBJ whole genome shotgun (WGS) entry which is preliminary data.</text>
</comment>
<keyword evidence="4" id="KW-0808">Transferase</keyword>
<evidence type="ECO:0000256" key="6">
    <source>
        <dbReference type="ARBA" id="ARBA00022777"/>
    </source>
</evidence>
<dbReference type="RefSeq" id="WP_190124771.1">
    <property type="nucleotide sequence ID" value="NZ_BMWG01000014.1"/>
</dbReference>
<reference evidence="11" key="1">
    <citation type="journal article" date="2014" name="Int. J. Syst. Evol. Microbiol.">
        <title>Complete genome sequence of Corynebacterium casei LMG S-19264T (=DSM 44701T), isolated from a smear-ripened cheese.</title>
        <authorList>
            <consortium name="US DOE Joint Genome Institute (JGI-PGF)"/>
            <person name="Walter F."/>
            <person name="Albersmeier A."/>
            <person name="Kalinowski J."/>
            <person name="Ruckert C."/>
        </authorList>
    </citation>
    <scope>NUCLEOTIDE SEQUENCE</scope>
    <source>
        <strain evidence="11">JCM 4988</strain>
    </source>
</reference>
<evidence type="ECO:0000256" key="4">
    <source>
        <dbReference type="ARBA" id="ARBA00022679"/>
    </source>
</evidence>
<dbReference type="InterPro" id="IPR011712">
    <property type="entry name" value="Sig_transdc_His_kin_sub3_dim/P"/>
</dbReference>
<keyword evidence="6 11" id="KW-0418">Kinase</keyword>
<keyword evidence="7" id="KW-0067">ATP-binding</keyword>
<evidence type="ECO:0000256" key="8">
    <source>
        <dbReference type="ARBA" id="ARBA00023012"/>
    </source>
</evidence>
<dbReference type="SUPFAM" id="SSF55874">
    <property type="entry name" value="ATPase domain of HSP90 chaperone/DNA topoisomerase II/histidine kinase"/>
    <property type="match status" value="1"/>
</dbReference>
<dbReference type="GO" id="GO:0046983">
    <property type="term" value="F:protein dimerization activity"/>
    <property type="evidence" value="ECO:0007669"/>
    <property type="project" value="InterPro"/>
</dbReference>
<accession>A0A918UZ17</accession>
<feature type="transmembrane region" description="Helical" evidence="9">
    <location>
        <begin position="112"/>
        <end position="145"/>
    </location>
</feature>
<dbReference type="InterPro" id="IPR050482">
    <property type="entry name" value="Sensor_HK_TwoCompSys"/>
</dbReference>
<keyword evidence="12" id="KW-1185">Reference proteome</keyword>